<gene>
    <name evidence="2" type="ORF">UX39_C0011G0016</name>
</gene>
<dbReference type="Proteomes" id="UP000034175">
    <property type="component" value="Unassembled WGS sequence"/>
</dbReference>
<comment type="caution">
    <text evidence="2">The sequence shown here is derived from an EMBL/GenBank/DDBJ whole genome shotgun (WGS) entry which is preliminary data.</text>
</comment>
<reference evidence="2 3" key="1">
    <citation type="journal article" date="2015" name="Nature">
        <title>rRNA introns, odd ribosomes, and small enigmatic genomes across a large radiation of phyla.</title>
        <authorList>
            <person name="Brown C.T."/>
            <person name="Hug L.A."/>
            <person name="Thomas B.C."/>
            <person name="Sharon I."/>
            <person name="Castelle C.J."/>
            <person name="Singh A."/>
            <person name="Wilkins M.J."/>
            <person name="Williams K.H."/>
            <person name="Banfield J.F."/>
        </authorList>
    </citation>
    <scope>NUCLEOTIDE SEQUENCE [LARGE SCALE GENOMIC DNA]</scope>
</reference>
<feature type="transmembrane region" description="Helical" evidence="1">
    <location>
        <begin position="15"/>
        <end position="34"/>
    </location>
</feature>
<accession>A0A0G1P0S5</accession>
<dbReference type="AlphaFoldDB" id="A0A0G1P0S5"/>
<dbReference type="EMBL" id="LCMA01000011">
    <property type="protein sequence ID" value="KKU26202.1"/>
    <property type="molecule type" value="Genomic_DNA"/>
</dbReference>
<keyword evidence="1" id="KW-1133">Transmembrane helix</keyword>
<evidence type="ECO:0000256" key="1">
    <source>
        <dbReference type="SAM" id="Phobius"/>
    </source>
</evidence>
<evidence type="ECO:0000313" key="3">
    <source>
        <dbReference type="Proteomes" id="UP000034175"/>
    </source>
</evidence>
<sequence>MAEKIKNEIHDRGNIFWSLAVGLVVVLGLYLYFLSNTIYTAVVRQQTEKAIAVLEESIGGLESSYLNLKNTVTIEVARDKGFTDIFATQYISRKSLGRSLSLNTKFGI</sequence>
<evidence type="ECO:0008006" key="4">
    <source>
        <dbReference type="Google" id="ProtNLM"/>
    </source>
</evidence>
<evidence type="ECO:0000313" key="2">
    <source>
        <dbReference type="EMBL" id="KKU26202.1"/>
    </source>
</evidence>
<proteinExistence type="predicted"/>
<organism evidence="2 3">
    <name type="scientific">Candidatus Magasanikbacteria bacterium GW2011_GWA2_46_17</name>
    <dbReference type="NCBI Taxonomy" id="1619042"/>
    <lineage>
        <taxon>Bacteria</taxon>
        <taxon>Candidatus Magasanikiibacteriota</taxon>
    </lineage>
</organism>
<keyword evidence="1" id="KW-0472">Membrane</keyword>
<protein>
    <recommendedName>
        <fullName evidence="4">Cell division protein FtsL</fullName>
    </recommendedName>
</protein>
<keyword evidence="1" id="KW-0812">Transmembrane</keyword>
<name>A0A0G1P0S5_9BACT</name>